<feature type="transmembrane region" description="Helical" evidence="7">
    <location>
        <begin position="310"/>
        <end position="330"/>
    </location>
</feature>
<name>A0A3S9ADZ8_9BACL</name>
<dbReference type="EMBL" id="CP034437">
    <property type="protein sequence ID" value="AZN43969.1"/>
    <property type="molecule type" value="Genomic_DNA"/>
</dbReference>
<evidence type="ECO:0000259" key="8">
    <source>
        <dbReference type="PROSITE" id="PS50850"/>
    </source>
</evidence>
<keyword evidence="2" id="KW-0813">Transport</keyword>
<evidence type="ECO:0000256" key="6">
    <source>
        <dbReference type="ARBA" id="ARBA00023136"/>
    </source>
</evidence>
<dbReference type="PANTHER" id="PTHR43266">
    <property type="entry name" value="MACROLIDE-EFFLUX PROTEIN"/>
    <property type="match status" value="1"/>
</dbReference>
<protein>
    <submittedName>
        <fullName evidence="9">MFS transporter</fullName>
    </submittedName>
</protein>
<dbReference type="PANTHER" id="PTHR43266:SF2">
    <property type="entry name" value="MAJOR FACILITATOR SUPERFAMILY (MFS) PROFILE DOMAIN-CONTAINING PROTEIN"/>
    <property type="match status" value="1"/>
</dbReference>
<feature type="transmembrane region" description="Helical" evidence="7">
    <location>
        <begin position="102"/>
        <end position="120"/>
    </location>
</feature>
<feature type="transmembrane region" description="Helical" evidence="7">
    <location>
        <begin position="286"/>
        <end position="304"/>
    </location>
</feature>
<dbReference type="InterPro" id="IPR036259">
    <property type="entry name" value="MFS_trans_sf"/>
</dbReference>
<dbReference type="Gene3D" id="1.20.1250.20">
    <property type="entry name" value="MFS general substrate transporter like domains"/>
    <property type="match status" value="1"/>
</dbReference>
<dbReference type="PROSITE" id="PS50850">
    <property type="entry name" value="MFS"/>
    <property type="match status" value="1"/>
</dbReference>
<keyword evidence="10" id="KW-1185">Reference proteome</keyword>
<evidence type="ECO:0000256" key="2">
    <source>
        <dbReference type="ARBA" id="ARBA00022448"/>
    </source>
</evidence>
<dbReference type="GO" id="GO:0022857">
    <property type="term" value="F:transmembrane transporter activity"/>
    <property type="evidence" value="ECO:0007669"/>
    <property type="project" value="InterPro"/>
</dbReference>
<organism evidence="9 10">
    <name type="scientific">Paenibacillus albus</name>
    <dbReference type="NCBI Taxonomy" id="2495582"/>
    <lineage>
        <taxon>Bacteria</taxon>
        <taxon>Bacillati</taxon>
        <taxon>Bacillota</taxon>
        <taxon>Bacilli</taxon>
        <taxon>Bacillales</taxon>
        <taxon>Paenibacillaceae</taxon>
        <taxon>Paenibacillus</taxon>
    </lineage>
</organism>
<dbReference type="CDD" id="cd06173">
    <property type="entry name" value="MFS_MefA_like"/>
    <property type="match status" value="1"/>
</dbReference>
<keyword evidence="3" id="KW-1003">Cell membrane</keyword>
<dbReference type="InterPro" id="IPR011701">
    <property type="entry name" value="MFS"/>
</dbReference>
<feature type="transmembrane region" description="Helical" evidence="7">
    <location>
        <begin position="261"/>
        <end position="279"/>
    </location>
</feature>
<dbReference type="InterPro" id="IPR020846">
    <property type="entry name" value="MFS_dom"/>
</dbReference>
<sequence length="407" mass="43633">MKSIRVLRQERQYSRLFWSGLINGIGDRFSQVAILSLLLSLTGSGAAVGITFAVRLIPYFVFGPLGGFIADRFSKRNMMIITDLVRVWFALIPLFVHDASDVWMIYVSSFLLSAGEALYAPARMSAIPQIVQKDNLLSINGLEQVMLGIVLIGGSVTGSVVSATVGVHASFVLNALSFLLSALFLAQIKIPMPTAKSTAQQPKTGSVRLGSLNELRKLIPESPFTRMMLLVFLVTPIGDGIFNILLSVYAVEVFEMGDIGIGVMYGALGFGLVFGSGILGRFAGHMRIAVVSLLLVEGSINMIISQSSSFVIVAILLILTASCGSIGNACKRTILMKEVPAHLQGQFFGMLATFQNTIMGTSMFAAGFLLEIIAPRTVGFAGGTLLVVIGTAFASMLLWKSSKKTIT</sequence>
<accession>A0A3S9ADZ8</accession>
<dbReference type="KEGG" id="palb:EJC50_29265"/>
<dbReference type="SUPFAM" id="SSF103473">
    <property type="entry name" value="MFS general substrate transporter"/>
    <property type="match status" value="1"/>
</dbReference>
<comment type="subcellular location">
    <subcellularLocation>
        <location evidence="1">Cell membrane</location>
        <topology evidence="1">Multi-pass membrane protein</topology>
    </subcellularLocation>
</comment>
<proteinExistence type="predicted"/>
<reference evidence="10" key="1">
    <citation type="submission" date="2018-12" db="EMBL/GenBank/DDBJ databases">
        <title>Genome sequence of Peanibacillus sp.</title>
        <authorList>
            <person name="Subramani G."/>
            <person name="Srinivasan S."/>
            <person name="Kim M.K."/>
        </authorList>
    </citation>
    <scope>NUCLEOTIDE SEQUENCE [LARGE SCALE GENOMIC DNA]</scope>
    <source>
        <strain evidence="10">18JY67-1</strain>
    </source>
</reference>
<evidence type="ECO:0000256" key="3">
    <source>
        <dbReference type="ARBA" id="ARBA00022475"/>
    </source>
</evidence>
<keyword evidence="5 7" id="KW-1133">Transmembrane helix</keyword>
<dbReference type="Proteomes" id="UP000272528">
    <property type="component" value="Chromosome"/>
</dbReference>
<evidence type="ECO:0000256" key="5">
    <source>
        <dbReference type="ARBA" id="ARBA00022989"/>
    </source>
</evidence>
<evidence type="ECO:0000256" key="7">
    <source>
        <dbReference type="SAM" id="Phobius"/>
    </source>
</evidence>
<evidence type="ECO:0000256" key="4">
    <source>
        <dbReference type="ARBA" id="ARBA00022692"/>
    </source>
</evidence>
<evidence type="ECO:0000313" key="9">
    <source>
        <dbReference type="EMBL" id="AZN43969.1"/>
    </source>
</evidence>
<dbReference type="GO" id="GO:0005886">
    <property type="term" value="C:plasma membrane"/>
    <property type="evidence" value="ECO:0007669"/>
    <property type="project" value="UniProtKB-SubCell"/>
</dbReference>
<feature type="transmembrane region" description="Helical" evidence="7">
    <location>
        <begin position="167"/>
        <end position="186"/>
    </location>
</feature>
<dbReference type="Pfam" id="PF07690">
    <property type="entry name" value="MFS_1"/>
    <property type="match status" value="1"/>
</dbReference>
<evidence type="ECO:0000256" key="1">
    <source>
        <dbReference type="ARBA" id="ARBA00004651"/>
    </source>
</evidence>
<evidence type="ECO:0000313" key="10">
    <source>
        <dbReference type="Proteomes" id="UP000272528"/>
    </source>
</evidence>
<gene>
    <name evidence="9" type="ORF">EJC50_29265</name>
</gene>
<feature type="transmembrane region" description="Helical" evidence="7">
    <location>
        <begin position="227"/>
        <end position="249"/>
    </location>
</feature>
<dbReference type="AlphaFoldDB" id="A0A3S9ADZ8"/>
<feature type="transmembrane region" description="Helical" evidence="7">
    <location>
        <begin position="380"/>
        <end position="399"/>
    </location>
</feature>
<keyword evidence="6 7" id="KW-0472">Membrane</keyword>
<keyword evidence="4 7" id="KW-0812">Transmembrane</keyword>
<dbReference type="OrthoDB" id="9775268at2"/>
<feature type="transmembrane region" description="Helical" evidence="7">
    <location>
        <begin position="351"/>
        <end position="374"/>
    </location>
</feature>
<feature type="domain" description="Major facilitator superfamily (MFS) profile" evidence="8">
    <location>
        <begin position="12"/>
        <end position="402"/>
    </location>
</feature>
<feature type="transmembrane region" description="Helical" evidence="7">
    <location>
        <begin position="141"/>
        <end position="161"/>
    </location>
</feature>